<keyword evidence="6" id="KW-1185">Reference proteome</keyword>
<dbReference type="PANTHER" id="PTHR30408">
    <property type="entry name" value="TYPE-1 RESTRICTION ENZYME ECOKI SPECIFICITY PROTEIN"/>
    <property type="match status" value="1"/>
</dbReference>
<dbReference type="EMBL" id="JAGFNY010000029">
    <property type="protein sequence ID" value="MBW7570779.1"/>
    <property type="molecule type" value="Genomic_DNA"/>
</dbReference>
<dbReference type="CDD" id="cd17262">
    <property type="entry name" value="RMtype1_S_Aco12261I-TRD2-CR2"/>
    <property type="match status" value="1"/>
</dbReference>
<evidence type="ECO:0000256" key="2">
    <source>
        <dbReference type="ARBA" id="ARBA00022747"/>
    </source>
</evidence>
<dbReference type="InterPro" id="IPR044946">
    <property type="entry name" value="Restrct_endonuc_typeI_TRD_sf"/>
</dbReference>
<sequence>MSKLSKTKILDYVSSYGDGIHGTPIYDSEGKYFFINGNNLKDGNIEIYPDTKKINEIEFDRIKRNLSERTILVSINGSLGNIAFYKGEPVALGKSACFLNIKINKNLYFCKYVLETKLFKNYISLVSTGSTIKNLSPSQVVDYEFWAPSEEQQEKISNVLRNIDLKIQNNKKQIENLESLAKTIYDYWFVQFDFPNEEGKPYKSSGGKMVWNEELKREIPEGWKYTFIGSITNCYDSKRVPLSSKQRGAKKGEFPYYGATCVMDYVNEFIFDGDYVLMAEDGSIMKGDNTPILQRITGKTWVNNHAHILEPKKGYSCAVLMQLLKDIYVPSLKTGSIQAKITQEKMNSIKIIDIPSDLLYEINKQLLPLDSKVLHLQNEISVLNKLKGFILPLLMNGQVKIEQ</sequence>
<dbReference type="Proteomes" id="UP000731465">
    <property type="component" value="Unassembled WGS sequence"/>
</dbReference>
<feature type="domain" description="Type I restriction modification DNA specificity" evidence="4">
    <location>
        <begin position="220"/>
        <end position="352"/>
    </location>
</feature>
<accession>A0ABS7DI63</accession>
<comment type="similarity">
    <text evidence="1">Belongs to the type-I restriction system S methylase family.</text>
</comment>
<dbReference type="InterPro" id="IPR052021">
    <property type="entry name" value="Type-I_RS_S_subunit"/>
</dbReference>
<protein>
    <submittedName>
        <fullName evidence="5">Restriction endonuclease subunit S</fullName>
    </submittedName>
</protein>
<keyword evidence="3" id="KW-0238">DNA-binding</keyword>
<dbReference type="Pfam" id="PF01420">
    <property type="entry name" value="Methylase_S"/>
    <property type="match status" value="2"/>
</dbReference>
<evidence type="ECO:0000313" key="5">
    <source>
        <dbReference type="EMBL" id="MBW7570779.1"/>
    </source>
</evidence>
<evidence type="ECO:0000256" key="1">
    <source>
        <dbReference type="ARBA" id="ARBA00010923"/>
    </source>
</evidence>
<keyword evidence="2" id="KW-0680">Restriction system</keyword>
<feature type="domain" description="Type I restriction modification DNA specificity" evidence="4">
    <location>
        <begin position="29"/>
        <end position="178"/>
    </location>
</feature>
<keyword evidence="5" id="KW-0540">Nuclease</keyword>
<organism evidence="5 6">
    <name type="scientific">Succinivibrio faecicola</name>
    <dbReference type="NCBI Taxonomy" id="2820300"/>
    <lineage>
        <taxon>Bacteria</taxon>
        <taxon>Pseudomonadati</taxon>
        <taxon>Pseudomonadota</taxon>
        <taxon>Gammaproteobacteria</taxon>
        <taxon>Aeromonadales</taxon>
        <taxon>Succinivibrionaceae</taxon>
        <taxon>Succinivibrio</taxon>
    </lineage>
</organism>
<dbReference type="Gene3D" id="3.90.220.20">
    <property type="entry name" value="DNA methylase specificity domains"/>
    <property type="match status" value="2"/>
</dbReference>
<gene>
    <name evidence="5" type="ORF">J5V48_07725</name>
</gene>
<comment type="caution">
    <text evidence="5">The sequence shown here is derived from an EMBL/GenBank/DDBJ whole genome shotgun (WGS) entry which is preliminary data.</text>
</comment>
<evidence type="ECO:0000313" key="6">
    <source>
        <dbReference type="Proteomes" id="UP000731465"/>
    </source>
</evidence>
<dbReference type="PANTHER" id="PTHR30408:SF13">
    <property type="entry name" value="TYPE I RESTRICTION ENZYME HINDI SPECIFICITY SUBUNIT"/>
    <property type="match status" value="1"/>
</dbReference>
<keyword evidence="5" id="KW-0378">Hydrolase</keyword>
<reference evidence="5 6" key="1">
    <citation type="submission" date="2021-03" db="EMBL/GenBank/DDBJ databases">
        <title>Succinivibrio sp. nov. isolated from feces of cow.</title>
        <authorList>
            <person name="Choi J.-Y."/>
        </authorList>
    </citation>
    <scope>NUCLEOTIDE SEQUENCE [LARGE SCALE GENOMIC DNA]</scope>
    <source>
        <strain evidence="5 6">AGMB01872</strain>
    </source>
</reference>
<dbReference type="RefSeq" id="WP_219938004.1">
    <property type="nucleotide sequence ID" value="NZ_JAGFNY010000029.1"/>
</dbReference>
<evidence type="ECO:0000259" key="4">
    <source>
        <dbReference type="Pfam" id="PF01420"/>
    </source>
</evidence>
<dbReference type="InterPro" id="IPR000055">
    <property type="entry name" value="Restrct_endonuc_typeI_TRD"/>
</dbReference>
<proteinExistence type="inferred from homology"/>
<name>A0ABS7DI63_9GAMM</name>
<keyword evidence="5" id="KW-0255">Endonuclease</keyword>
<evidence type="ECO:0000256" key="3">
    <source>
        <dbReference type="ARBA" id="ARBA00023125"/>
    </source>
</evidence>
<dbReference type="GO" id="GO:0004519">
    <property type="term" value="F:endonuclease activity"/>
    <property type="evidence" value="ECO:0007669"/>
    <property type="project" value="UniProtKB-KW"/>
</dbReference>
<dbReference type="SUPFAM" id="SSF116734">
    <property type="entry name" value="DNA methylase specificity domain"/>
    <property type="match status" value="2"/>
</dbReference>